<reference evidence="2" key="1">
    <citation type="submission" date="2021-01" db="EMBL/GenBank/DDBJ databases">
        <authorList>
            <person name="Corre E."/>
            <person name="Pelletier E."/>
            <person name="Niang G."/>
            <person name="Scheremetjew M."/>
            <person name="Finn R."/>
            <person name="Kale V."/>
            <person name="Holt S."/>
            <person name="Cochrane G."/>
            <person name="Meng A."/>
            <person name="Brown T."/>
            <person name="Cohen L."/>
        </authorList>
    </citation>
    <scope>NUCLEOTIDE SEQUENCE</scope>
    <source>
        <strain evidence="2">B650</strain>
    </source>
</reference>
<dbReference type="InterPro" id="IPR056517">
    <property type="entry name" value="INTS7_HB"/>
</dbReference>
<name>A0A7S2L0M9_9STRA</name>
<dbReference type="EMBL" id="HBGY01021911">
    <property type="protein sequence ID" value="CAD9592256.1"/>
    <property type="molecule type" value="Transcribed_RNA"/>
</dbReference>
<accession>A0A7S2L0M9</accession>
<sequence length="841" mass="93472">MSISDDERSFVLQTLSENLVISRRVDISSLQSVLRDLIDASISCEDEFMACQVIANVAIQTGEGLNEVAGYITDRILHKHVYSSSNTEQLVLRLGRVLEEMLTYMAKKLSKHKDNDNMDGFNDDFIRADLNQVARVIIESVDQLFTSAKGVQRANDKDNCAQSAYCLSIIRISVFLSASCPILAHQGGGTFAEKVLPLTLIPIAIELLHVDVVRTPEGYNVFKSACSVLVLIDGNNTMKPYCKALYETLTAIFEAVKKKVIPEGVLVLLLPLIGHMSKQFPMFAFQIGKYFLSESAAIFSSGDALHDNDVPVVMMTLKMLDVVTRSCHLVVPKLESKIQFLLKDITNVRMSHISIKLNYLAGRLSLSMLEGNGQSNDVSKLLEKNLCRHAELLKRDKWGEYKLGCRAVISSRPVLAHHIFESLANSASSEQSFLWLKALENISEAGKLMIESKAIGIPGALTKLSLASTMLMSLEGKFRGSPMTFQFQLEVIDLQIDFLNLCMSARGLAGEMQLTGVATKSFKRTHLHQKNIGLCFAALADRYRSMYQRHCFNKSYQTKTSIISMSALCRFLAIFTGGMIFGEMPPPQLQNFQCVDWPDGEGSYPSIQIVNAFNENVVKPLEGRNLDSCARSHTLREVLDLMLKTPLPFPSNFFTIEKSANTAPASLFVSADPLDVDRETPVLNHSINGNSGKFGSDMIEVIENTCGMPCDILVCGKIPERYFLSETSFSSCGSVEITHSLEYDSPLYNANEETDTAPIEEDESMELNEDDEDEQIGKNVTVHRTSLLPGGAFLTKVECLVEEEGYFFAKFKLNYIDPKGCKWNVPIPDRSGELFIKSSFT</sequence>
<proteinExistence type="predicted"/>
<organism evidence="2">
    <name type="scientific">Leptocylindrus danicus</name>
    <dbReference type="NCBI Taxonomy" id="163516"/>
    <lineage>
        <taxon>Eukaryota</taxon>
        <taxon>Sar</taxon>
        <taxon>Stramenopiles</taxon>
        <taxon>Ochrophyta</taxon>
        <taxon>Bacillariophyta</taxon>
        <taxon>Coscinodiscophyceae</taxon>
        <taxon>Chaetocerotophycidae</taxon>
        <taxon>Leptocylindrales</taxon>
        <taxon>Leptocylindraceae</taxon>
        <taxon>Leptocylindrus</taxon>
    </lineage>
</organism>
<evidence type="ECO:0000313" key="2">
    <source>
        <dbReference type="EMBL" id="CAD9592256.1"/>
    </source>
</evidence>
<dbReference type="Pfam" id="PF24437">
    <property type="entry name" value="INTS7_HB"/>
    <property type="match status" value="1"/>
</dbReference>
<evidence type="ECO:0000259" key="1">
    <source>
        <dbReference type="Pfam" id="PF24437"/>
    </source>
</evidence>
<feature type="domain" description="Integrator complex subunit 7 helical bundle" evidence="1">
    <location>
        <begin position="415"/>
        <end position="504"/>
    </location>
</feature>
<dbReference type="AlphaFoldDB" id="A0A7S2L0M9"/>
<gene>
    <name evidence="2" type="ORF">LDAN0321_LOCUS13813</name>
</gene>
<protein>
    <recommendedName>
        <fullName evidence="1">Integrator complex subunit 7 helical bundle domain-containing protein</fullName>
    </recommendedName>
</protein>